<organism evidence="2">
    <name type="scientific">Solanum chacoense</name>
    <name type="common">Chaco potato</name>
    <dbReference type="NCBI Taxonomy" id="4108"/>
    <lineage>
        <taxon>Eukaryota</taxon>
        <taxon>Viridiplantae</taxon>
        <taxon>Streptophyta</taxon>
        <taxon>Embryophyta</taxon>
        <taxon>Tracheophyta</taxon>
        <taxon>Spermatophyta</taxon>
        <taxon>Magnoliopsida</taxon>
        <taxon>eudicotyledons</taxon>
        <taxon>Gunneridae</taxon>
        <taxon>Pentapetalae</taxon>
        <taxon>asterids</taxon>
        <taxon>lamiids</taxon>
        <taxon>Solanales</taxon>
        <taxon>Solanaceae</taxon>
        <taxon>Solanoideae</taxon>
        <taxon>Solaneae</taxon>
        <taxon>Solanum</taxon>
    </lineage>
</organism>
<evidence type="ECO:0000313" key="2">
    <source>
        <dbReference type="EMBL" id="JAP24580.1"/>
    </source>
</evidence>
<reference evidence="2" key="1">
    <citation type="submission" date="2015-12" db="EMBL/GenBank/DDBJ databases">
        <title>Gene expression during late stages of embryo sac development: a critical building block for successful pollen-pistil interactions.</title>
        <authorList>
            <person name="Liu Y."/>
            <person name="Joly V."/>
            <person name="Sabar M."/>
            <person name="Matton D.P."/>
        </authorList>
    </citation>
    <scope>NUCLEOTIDE SEQUENCE</scope>
</reference>
<feature type="compositionally biased region" description="Basic and acidic residues" evidence="1">
    <location>
        <begin position="48"/>
        <end position="60"/>
    </location>
</feature>
<accession>A0A0V0HWG0</accession>
<sequence>MVDDMRSMISLFVGGLTHLSSKESKAAMFTGDMDISRLTIHVQQVEKNQLKDREEFENKRTKISGNESG</sequence>
<dbReference type="EMBL" id="GEDG01014230">
    <property type="protein sequence ID" value="JAP24580.1"/>
    <property type="molecule type" value="Transcribed_RNA"/>
</dbReference>
<protein>
    <submittedName>
        <fullName evidence="2">Putative ovule protein</fullName>
    </submittedName>
</protein>
<evidence type="ECO:0000256" key="1">
    <source>
        <dbReference type="SAM" id="MobiDB-lite"/>
    </source>
</evidence>
<feature type="region of interest" description="Disordered" evidence="1">
    <location>
        <begin position="48"/>
        <end position="69"/>
    </location>
</feature>
<name>A0A0V0HWG0_SOLCH</name>
<dbReference type="AlphaFoldDB" id="A0A0V0HWG0"/>
<proteinExistence type="predicted"/>